<evidence type="ECO:0000313" key="2">
    <source>
        <dbReference type="EMBL" id="MFD1912882.1"/>
    </source>
</evidence>
<sequence length="179" mass="19796">MVDPLVARRWSYRGLYLLLALTVFFFKLLPVTPMPRGVPGPDLMLCLTFVWVLRRPDFLPALFIAAVYLLEDLLFLRPPGLWAVIVLLACEFLRGRVILMREMSFLMEWALVALVLIGMLVLNRTVLAIAVVPQVGLGPAVAQVVLTALAYPLVVAASTRLLGVRRPVSGTIDSMGARL</sequence>
<keyword evidence="1" id="KW-0472">Membrane</keyword>
<proteinExistence type="predicted"/>
<feature type="transmembrane region" description="Helical" evidence="1">
    <location>
        <begin position="12"/>
        <end position="31"/>
    </location>
</feature>
<reference evidence="3" key="1">
    <citation type="journal article" date="2019" name="Int. J. Syst. Evol. Microbiol.">
        <title>The Global Catalogue of Microorganisms (GCM) 10K type strain sequencing project: providing services to taxonomists for standard genome sequencing and annotation.</title>
        <authorList>
            <consortium name="The Broad Institute Genomics Platform"/>
            <consortium name="The Broad Institute Genome Sequencing Center for Infectious Disease"/>
            <person name="Wu L."/>
            <person name="Ma J."/>
        </authorList>
    </citation>
    <scope>NUCLEOTIDE SEQUENCE [LARGE SCALE GENOMIC DNA]</scope>
    <source>
        <strain evidence="3">CGMCC 4.7242</strain>
    </source>
</reference>
<dbReference type="Proteomes" id="UP001597353">
    <property type="component" value="Unassembled WGS sequence"/>
</dbReference>
<feature type="transmembrane region" description="Helical" evidence="1">
    <location>
        <begin position="137"/>
        <end position="157"/>
    </location>
</feature>
<evidence type="ECO:0000313" key="3">
    <source>
        <dbReference type="Proteomes" id="UP001597353"/>
    </source>
</evidence>
<gene>
    <name evidence="2" type="ORF">ACFSGJ_11740</name>
</gene>
<accession>A0ABW4S799</accession>
<name>A0ABW4S799_9RHOB</name>
<dbReference type="EMBL" id="JBHUGH010000009">
    <property type="protein sequence ID" value="MFD1912882.1"/>
    <property type="molecule type" value="Genomic_DNA"/>
</dbReference>
<keyword evidence="1" id="KW-0812">Transmembrane</keyword>
<keyword evidence="1" id="KW-1133">Transmembrane helix</keyword>
<keyword evidence="3" id="KW-1185">Reference proteome</keyword>
<feature type="transmembrane region" description="Helical" evidence="1">
    <location>
        <begin position="81"/>
        <end position="99"/>
    </location>
</feature>
<comment type="caution">
    <text evidence="2">The sequence shown here is derived from an EMBL/GenBank/DDBJ whole genome shotgun (WGS) entry which is preliminary data.</text>
</comment>
<dbReference type="RefSeq" id="WP_390261800.1">
    <property type="nucleotide sequence ID" value="NZ_JBHUGH010000009.1"/>
</dbReference>
<feature type="transmembrane region" description="Helical" evidence="1">
    <location>
        <begin position="111"/>
        <end position="131"/>
    </location>
</feature>
<protein>
    <submittedName>
        <fullName evidence="2">Rod shape-determining protein MreD</fullName>
    </submittedName>
</protein>
<evidence type="ECO:0000256" key="1">
    <source>
        <dbReference type="SAM" id="Phobius"/>
    </source>
</evidence>
<organism evidence="2 3">
    <name type="scientific">Halodurantibacterium flavum</name>
    <dbReference type="NCBI Taxonomy" id="1382802"/>
    <lineage>
        <taxon>Bacteria</taxon>
        <taxon>Pseudomonadati</taxon>
        <taxon>Pseudomonadota</taxon>
        <taxon>Alphaproteobacteria</taxon>
        <taxon>Rhodobacterales</taxon>
        <taxon>Paracoccaceae</taxon>
        <taxon>Halodurantibacterium</taxon>
    </lineage>
</organism>